<gene>
    <name evidence="2" type="ORF">SAMN05444352_11355</name>
</gene>
<dbReference type="EMBL" id="FZOL01000013">
    <property type="protein sequence ID" value="SNS69997.1"/>
    <property type="molecule type" value="Genomic_DNA"/>
</dbReference>
<evidence type="ECO:0000313" key="2">
    <source>
        <dbReference type="EMBL" id="SNS69997.1"/>
    </source>
</evidence>
<reference evidence="3" key="1">
    <citation type="submission" date="2017-06" db="EMBL/GenBank/DDBJ databases">
        <authorList>
            <person name="Varghese N."/>
            <person name="Submissions S."/>
        </authorList>
    </citation>
    <scope>NUCLEOTIDE SEQUENCE [LARGE SCALE GENOMIC DNA]</scope>
    <source>
        <strain evidence="3">DSM 22348</strain>
    </source>
</reference>
<accession>A0A239GLF9</accession>
<evidence type="ECO:0000313" key="3">
    <source>
        <dbReference type="Proteomes" id="UP000198407"/>
    </source>
</evidence>
<proteinExistence type="predicted"/>
<dbReference type="AlphaFoldDB" id="A0A239GLF9"/>
<dbReference type="RefSeq" id="WP_042126304.1">
    <property type="nucleotide sequence ID" value="NZ_FZOL01000013.1"/>
</dbReference>
<organism evidence="2 3">
    <name type="scientific">Pseudomonas japonica</name>
    <dbReference type="NCBI Taxonomy" id="256466"/>
    <lineage>
        <taxon>Bacteria</taxon>
        <taxon>Pseudomonadati</taxon>
        <taxon>Pseudomonadota</taxon>
        <taxon>Gammaproteobacteria</taxon>
        <taxon>Pseudomonadales</taxon>
        <taxon>Pseudomonadaceae</taxon>
        <taxon>Pseudomonas</taxon>
    </lineage>
</organism>
<dbReference type="OrthoDB" id="7029980at2"/>
<sequence length="104" mass="11171">MRLHSLLTLTAVASLLLPMAAHAGPWPAGKKGEYMDECVQVAKKQNPGIDVKQVDAHCKCGADAIEKNFTTQQIEDLDSSADGVEANLKERAQQVVRAACAPKK</sequence>
<protein>
    <submittedName>
        <fullName evidence="2">Uncharacterized protein</fullName>
    </submittedName>
</protein>
<dbReference type="STRING" id="1215104.GCA_000730585_02186"/>
<feature type="signal peptide" evidence="1">
    <location>
        <begin position="1"/>
        <end position="23"/>
    </location>
</feature>
<evidence type="ECO:0000256" key="1">
    <source>
        <dbReference type="SAM" id="SignalP"/>
    </source>
</evidence>
<dbReference type="Proteomes" id="UP000198407">
    <property type="component" value="Unassembled WGS sequence"/>
</dbReference>
<name>A0A239GLF9_9PSED</name>
<keyword evidence="1" id="KW-0732">Signal</keyword>
<feature type="chain" id="PRO_5011234467" evidence="1">
    <location>
        <begin position="24"/>
        <end position="104"/>
    </location>
</feature>
<keyword evidence="3" id="KW-1185">Reference proteome</keyword>